<dbReference type="InterPro" id="IPR001753">
    <property type="entry name" value="Enoyl-CoA_hydra/iso"/>
</dbReference>
<keyword evidence="6" id="KW-0812">Transmembrane</keyword>
<dbReference type="SUPFAM" id="SSF52096">
    <property type="entry name" value="ClpP/crotonase"/>
    <property type="match status" value="1"/>
</dbReference>
<dbReference type="GO" id="GO:0005782">
    <property type="term" value="C:peroxisomal matrix"/>
    <property type="evidence" value="ECO:0007669"/>
    <property type="project" value="TreeGrafter"/>
</dbReference>
<name>A0A292PWH7_9PEZI</name>
<dbReference type="PANTHER" id="PTHR43684:SF1">
    <property type="entry name" value="ENOYL-COA DELTA ISOMERASE 2"/>
    <property type="match status" value="1"/>
</dbReference>
<dbReference type="FunFam" id="3.90.226.10:FF:000048">
    <property type="entry name" value="3,2-trans-enoyl-CoA isomerase"/>
    <property type="match status" value="1"/>
</dbReference>
<dbReference type="Proteomes" id="UP001412239">
    <property type="component" value="Unassembled WGS sequence"/>
</dbReference>
<comment type="similarity">
    <text evidence="3">Belongs to the enoyl-CoA hydratase/isomerase family.</text>
</comment>
<evidence type="ECO:0000256" key="4">
    <source>
        <dbReference type="ARBA" id="ARBA00023140"/>
    </source>
</evidence>
<keyword evidence="6" id="KW-1133">Transmembrane helix</keyword>
<gene>
    <name evidence="7" type="ORF">GSTUAT00003954001</name>
</gene>
<evidence type="ECO:0000256" key="2">
    <source>
        <dbReference type="ARBA" id="ARBA00005005"/>
    </source>
</evidence>
<dbReference type="Gene3D" id="3.90.226.10">
    <property type="entry name" value="2-enoyl-CoA Hydratase, Chain A, domain 1"/>
    <property type="match status" value="1"/>
</dbReference>
<evidence type="ECO:0000256" key="6">
    <source>
        <dbReference type="SAM" id="Phobius"/>
    </source>
</evidence>
<feature type="transmembrane region" description="Helical" evidence="6">
    <location>
        <begin position="146"/>
        <end position="167"/>
    </location>
</feature>
<keyword evidence="8" id="KW-1185">Reference proteome</keyword>
<evidence type="ECO:0000313" key="7">
    <source>
        <dbReference type="EMBL" id="CUS11906.1"/>
    </source>
</evidence>
<accession>A0A292PWH7</accession>
<organism evidence="7 8">
    <name type="scientific">Tuber aestivum</name>
    <name type="common">summer truffle</name>
    <dbReference type="NCBI Taxonomy" id="59557"/>
    <lineage>
        <taxon>Eukaryota</taxon>
        <taxon>Fungi</taxon>
        <taxon>Dikarya</taxon>
        <taxon>Ascomycota</taxon>
        <taxon>Pezizomycotina</taxon>
        <taxon>Pezizomycetes</taxon>
        <taxon>Pezizales</taxon>
        <taxon>Tuberaceae</taxon>
        <taxon>Tuber</taxon>
    </lineage>
</organism>
<keyword evidence="4" id="KW-0576">Peroxisome</keyword>
<dbReference type="GO" id="GO:0004165">
    <property type="term" value="F:delta(3)-delta(2)-enoyl-CoA isomerase activity"/>
    <property type="evidence" value="ECO:0007669"/>
    <property type="project" value="UniProtKB-ARBA"/>
</dbReference>
<reference evidence="7" key="1">
    <citation type="submission" date="2015-10" db="EMBL/GenBank/DDBJ databases">
        <authorList>
            <person name="Regsiter A."/>
            <person name="william w."/>
        </authorList>
    </citation>
    <scope>NUCLEOTIDE SEQUENCE</scope>
    <source>
        <strain evidence="7">Montdore</strain>
    </source>
</reference>
<dbReference type="AlphaFoldDB" id="A0A292PWH7"/>
<dbReference type="CDD" id="cd06558">
    <property type="entry name" value="crotonase-like"/>
    <property type="match status" value="1"/>
</dbReference>
<evidence type="ECO:0000256" key="3">
    <source>
        <dbReference type="ARBA" id="ARBA00005254"/>
    </source>
</evidence>
<dbReference type="Pfam" id="PF00378">
    <property type="entry name" value="ECH_1"/>
    <property type="match status" value="1"/>
</dbReference>
<dbReference type="InterPro" id="IPR051053">
    <property type="entry name" value="ECH/Chromodomain_protein"/>
</dbReference>
<comment type="subcellular location">
    <subcellularLocation>
        <location evidence="1">Peroxisome</location>
    </subcellularLocation>
</comment>
<dbReference type="PANTHER" id="PTHR43684">
    <property type="match status" value="1"/>
</dbReference>
<comment type="pathway">
    <text evidence="2">Lipid metabolism; fatty acid beta-oxidation.</text>
</comment>
<evidence type="ECO:0000313" key="8">
    <source>
        <dbReference type="Proteomes" id="UP001412239"/>
    </source>
</evidence>
<dbReference type="GO" id="GO:0006635">
    <property type="term" value="P:fatty acid beta-oxidation"/>
    <property type="evidence" value="ECO:0007669"/>
    <property type="project" value="TreeGrafter"/>
</dbReference>
<keyword evidence="6" id="KW-0472">Membrane</keyword>
<dbReference type="InterPro" id="IPR029045">
    <property type="entry name" value="ClpP/crotonase-like_dom_sf"/>
</dbReference>
<feature type="transmembrane region" description="Helical" evidence="6">
    <location>
        <begin position="116"/>
        <end position="140"/>
    </location>
</feature>
<evidence type="ECO:0000256" key="5">
    <source>
        <dbReference type="ARBA" id="ARBA00023235"/>
    </source>
</evidence>
<proteinExistence type="inferred from homology"/>
<keyword evidence="5" id="KW-0413">Isomerase</keyword>
<dbReference type="EMBL" id="LN891008">
    <property type="protein sequence ID" value="CUS11906.1"/>
    <property type="molecule type" value="Genomic_DNA"/>
</dbReference>
<evidence type="ECO:0000256" key="1">
    <source>
        <dbReference type="ARBA" id="ARBA00004275"/>
    </source>
</evidence>
<protein>
    <recommendedName>
        <fullName evidence="9">Enoyl-CoA hydratase</fullName>
    </recommendedName>
</protein>
<sequence length="282" mass="30753">MTEPILLGVEKVELSPEPHRNTSSNVALITLNRPEKLNALTGDLYFDLAQVMLKVAAMEEVTITVLTGTGRCFSAGADVSSTFDDGKGDNERKHFLRRFAANNMEVTKAFFEHPKILVVALNGPAVGFSAALVAMADFVYATEGAFILTPFTSLGLVAEGGSSYMFLRRMGMAKAHEALILSKRIPAADLVACGFVNKVFPEEGFRERVLEFVNDAMGDHLVHGSMLGVKKLIRDGMRKDLESASVREAFAGLERFLGGVPQEEFVSSPPIITTLFDGWARY</sequence>
<evidence type="ECO:0008006" key="9">
    <source>
        <dbReference type="Google" id="ProtNLM"/>
    </source>
</evidence>